<dbReference type="InterPro" id="IPR000620">
    <property type="entry name" value="EamA_dom"/>
</dbReference>
<dbReference type="AlphaFoldDB" id="A0A1M4ULT0"/>
<keyword evidence="5 6" id="KW-0472">Membrane</keyword>
<keyword evidence="4 6" id="KW-1133">Transmembrane helix</keyword>
<dbReference type="PANTHER" id="PTHR32322:SF2">
    <property type="entry name" value="EAMA DOMAIN-CONTAINING PROTEIN"/>
    <property type="match status" value="1"/>
</dbReference>
<feature type="transmembrane region" description="Helical" evidence="6">
    <location>
        <begin position="263"/>
        <end position="281"/>
    </location>
</feature>
<name>A0A1M4ULT0_MARH1</name>
<dbReference type="SUPFAM" id="SSF103481">
    <property type="entry name" value="Multidrug resistance efflux transporter EmrE"/>
    <property type="match status" value="2"/>
</dbReference>
<feature type="transmembrane region" description="Helical" evidence="6">
    <location>
        <begin position="175"/>
        <end position="195"/>
    </location>
</feature>
<comment type="caution">
    <text evidence="8">The sequence shown here is derived from an EMBL/GenBank/DDBJ whole genome shotgun (WGS) entry which is preliminary data.</text>
</comment>
<evidence type="ECO:0000256" key="5">
    <source>
        <dbReference type="ARBA" id="ARBA00023136"/>
    </source>
</evidence>
<sequence>MIKMVYLWLIIRITLLGYERIAGKKIATHEDEILSSWAFFFFSFLAFFPFFNYITILSLKSAIFSGTIYSLSFFLYVYALANEDASVIAPLYNMNVIFLIITTAIFLNEKITITKILGSLLMLYGVSFLKKDINLKESYKNIFKSKGALAMLFSSGLMAIGRTIDGYFVKNIDSLSYSISIYLIVSIYFFIITIIKYKSIKPHINIIKRKFSSLISGGISNAYSYIALLKMFKYIDVSIAEPVSMSSALITAFFAKYIFKENITIRVFGTILLILGAFVIYL</sequence>
<evidence type="ECO:0000256" key="1">
    <source>
        <dbReference type="ARBA" id="ARBA00004141"/>
    </source>
</evidence>
<evidence type="ECO:0000256" key="4">
    <source>
        <dbReference type="ARBA" id="ARBA00022989"/>
    </source>
</evidence>
<dbReference type="InterPro" id="IPR050638">
    <property type="entry name" value="AA-Vitamin_Transporters"/>
</dbReference>
<dbReference type="EMBL" id="FQUI01000007">
    <property type="protein sequence ID" value="SHE57615.1"/>
    <property type="molecule type" value="Genomic_DNA"/>
</dbReference>
<feature type="transmembrane region" description="Helical" evidence="6">
    <location>
        <begin position="88"/>
        <end position="107"/>
    </location>
</feature>
<dbReference type="Pfam" id="PF00892">
    <property type="entry name" value="EamA"/>
    <property type="match status" value="2"/>
</dbReference>
<dbReference type="InterPro" id="IPR037185">
    <property type="entry name" value="EmrE-like"/>
</dbReference>
<dbReference type="GO" id="GO:0016020">
    <property type="term" value="C:membrane"/>
    <property type="evidence" value="ECO:0007669"/>
    <property type="project" value="UniProtKB-SubCell"/>
</dbReference>
<evidence type="ECO:0000313" key="8">
    <source>
        <dbReference type="EMBL" id="SHE57615.1"/>
    </source>
</evidence>
<evidence type="ECO:0000256" key="2">
    <source>
        <dbReference type="ARBA" id="ARBA00007362"/>
    </source>
</evidence>
<comment type="subcellular location">
    <subcellularLocation>
        <location evidence="1">Membrane</location>
        <topology evidence="1">Multi-pass membrane protein</topology>
    </subcellularLocation>
</comment>
<evidence type="ECO:0000256" key="6">
    <source>
        <dbReference type="SAM" id="Phobius"/>
    </source>
</evidence>
<feature type="transmembrane region" description="Helical" evidence="6">
    <location>
        <begin position="34"/>
        <end position="56"/>
    </location>
</feature>
<keyword evidence="9" id="KW-1185">Reference proteome</keyword>
<organism evidence="8 9">
    <name type="scientific">Marinitoga hydrogenitolerans (strain DSM 16785 / JCM 12826 / AT1271)</name>
    <dbReference type="NCBI Taxonomy" id="1122195"/>
    <lineage>
        <taxon>Bacteria</taxon>
        <taxon>Thermotogati</taxon>
        <taxon>Thermotogota</taxon>
        <taxon>Thermotogae</taxon>
        <taxon>Petrotogales</taxon>
        <taxon>Petrotogaceae</taxon>
        <taxon>Marinitoga</taxon>
    </lineage>
</organism>
<dbReference type="STRING" id="1122195.SAMN02745164_00724"/>
<feature type="domain" description="EamA" evidence="7">
    <location>
        <begin position="5"/>
        <end position="128"/>
    </location>
</feature>
<comment type="similarity">
    <text evidence="2">Belongs to the EamA transporter family.</text>
</comment>
<gene>
    <name evidence="8" type="ORF">SAMN02745164_00724</name>
</gene>
<accession>A0A1M4ULT0</accession>
<feature type="transmembrane region" description="Helical" evidence="6">
    <location>
        <begin position="149"/>
        <end position="169"/>
    </location>
</feature>
<dbReference type="Proteomes" id="UP000184334">
    <property type="component" value="Unassembled WGS sequence"/>
</dbReference>
<keyword evidence="3 6" id="KW-0812">Transmembrane</keyword>
<feature type="transmembrane region" description="Helical" evidence="6">
    <location>
        <begin position="113"/>
        <end position="129"/>
    </location>
</feature>
<feature type="domain" description="EamA" evidence="7">
    <location>
        <begin position="146"/>
        <end position="281"/>
    </location>
</feature>
<evidence type="ECO:0000256" key="3">
    <source>
        <dbReference type="ARBA" id="ARBA00022692"/>
    </source>
</evidence>
<evidence type="ECO:0000313" key="9">
    <source>
        <dbReference type="Proteomes" id="UP000184334"/>
    </source>
</evidence>
<proteinExistence type="inferred from homology"/>
<reference evidence="8" key="1">
    <citation type="submission" date="2016-11" db="EMBL/GenBank/DDBJ databases">
        <authorList>
            <person name="Varghese N."/>
            <person name="Submissions S."/>
        </authorList>
    </citation>
    <scope>NUCLEOTIDE SEQUENCE [LARGE SCALE GENOMIC DNA]</scope>
    <source>
        <strain evidence="8">DSM 16785</strain>
    </source>
</reference>
<protein>
    <submittedName>
        <fullName evidence="8">Transporter family protein</fullName>
    </submittedName>
</protein>
<dbReference type="PANTHER" id="PTHR32322">
    <property type="entry name" value="INNER MEMBRANE TRANSPORTER"/>
    <property type="match status" value="1"/>
</dbReference>
<dbReference type="Gene3D" id="1.10.3730.20">
    <property type="match status" value="2"/>
</dbReference>
<evidence type="ECO:0000259" key="7">
    <source>
        <dbReference type="Pfam" id="PF00892"/>
    </source>
</evidence>
<feature type="transmembrane region" description="Helical" evidence="6">
    <location>
        <begin position="62"/>
        <end position="81"/>
    </location>
</feature>